<dbReference type="Pfam" id="PF19568">
    <property type="entry name" value="Spore_III_AA"/>
    <property type="match status" value="1"/>
</dbReference>
<reference evidence="4 5" key="1">
    <citation type="submission" date="2009-01" db="EMBL/GenBank/DDBJ databases">
        <authorList>
            <person name="Fulton L."/>
            <person name="Clifton S."/>
            <person name="Fulton B."/>
            <person name="Xu J."/>
            <person name="Minx P."/>
            <person name="Pepin K.H."/>
            <person name="Johnson M."/>
            <person name="Bhonagiri V."/>
            <person name="Nash W.E."/>
            <person name="Mardis E.R."/>
            <person name="Wilson R.K."/>
        </authorList>
    </citation>
    <scope>NUCLEOTIDE SEQUENCE [LARGE SCALE GENOMIC DNA]</scope>
    <source>
        <strain evidence="4 5">DSM 5476</strain>
    </source>
</reference>
<dbReference type="InterPro" id="IPR045735">
    <property type="entry name" value="Spore_III_AA_AAA+_ATPase"/>
</dbReference>
<dbReference type="PANTHER" id="PTHR20953:SF3">
    <property type="entry name" value="P-LOOP CONTAINING NUCLEOSIDE TRIPHOSPHATE HYDROLASES SUPERFAMILY PROTEIN"/>
    <property type="match status" value="1"/>
</dbReference>
<evidence type="ECO:0000259" key="3">
    <source>
        <dbReference type="SMART" id="SM00382"/>
    </source>
</evidence>
<evidence type="ECO:0000256" key="2">
    <source>
        <dbReference type="ARBA" id="ARBA00022840"/>
    </source>
</evidence>
<feature type="domain" description="AAA+ ATPase" evidence="3">
    <location>
        <begin position="140"/>
        <end position="266"/>
    </location>
</feature>
<dbReference type="SUPFAM" id="SSF52540">
    <property type="entry name" value="P-loop containing nucleoside triphosphate hydrolases"/>
    <property type="match status" value="1"/>
</dbReference>
<sequence>MTNMHEFEQAISGLPAETSERFAEIPYAVKRSTREIRLRAGRPICIVTGQEDFFIDHKMTHTELFECFRSLCGYSVHSHAEEIRQGFVTIQGGHRAGLCGTAVYSRGEVSNMRNISSINLRIARQIKGSANELIRRLNGKMGGTLLVGAPASGKTTLLKDIVRQMPDHKITVVDSRGELAACVCGVPQNDVGNADVLDGWQKAEGMMLAIRSMAPDIIVCDEIGDRRDAQAVECCMNAGVKLIATAHAGSLEELTKRRHIMDILSLGAFENIVLLEGKNAPCKIHSICPVGELHA</sequence>
<organism evidence="4 5">
    <name type="scientific">[Clostridium] methylpentosum DSM 5476</name>
    <dbReference type="NCBI Taxonomy" id="537013"/>
    <lineage>
        <taxon>Bacteria</taxon>
        <taxon>Bacillati</taxon>
        <taxon>Bacillota</taxon>
        <taxon>Clostridia</taxon>
        <taxon>Eubacteriales</taxon>
        <taxon>Oscillospiraceae</taxon>
        <taxon>Oscillospiraceae incertae sedis</taxon>
    </lineage>
</organism>
<proteinExistence type="predicted"/>
<dbReference type="eggNOG" id="COG3854">
    <property type="taxonomic scope" value="Bacteria"/>
</dbReference>
<dbReference type="GO" id="GO:0005524">
    <property type="term" value="F:ATP binding"/>
    <property type="evidence" value="ECO:0007669"/>
    <property type="project" value="UniProtKB-KW"/>
</dbReference>
<dbReference type="PANTHER" id="PTHR20953">
    <property type="entry name" value="KINASE-RELATED"/>
    <property type="match status" value="1"/>
</dbReference>
<dbReference type="HOGENOM" id="CLU_052793_0_0_9"/>
<dbReference type="SMART" id="SM00382">
    <property type="entry name" value="AAA"/>
    <property type="match status" value="1"/>
</dbReference>
<evidence type="ECO:0000313" key="4">
    <source>
        <dbReference type="EMBL" id="EEG29609.1"/>
    </source>
</evidence>
<evidence type="ECO:0000313" key="5">
    <source>
        <dbReference type="Proteomes" id="UP000003340"/>
    </source>
</evidence>
<dbReference type="EMBL" id="ACEC01000094">
    <property type="protein sequence ID" value="EEG29609.1"/>
    <property type="molecule type" value="Genomic_DNA"/>
</dbReference>
<protein>
    <submittedName>
        <fullName evidence="4">Putative stage III sporulation protein AA</fullName>
    </submittedName>
</protein>
<keyword evidence="2" id="KW-0067">ATP-binding</keyword>
<dbReference type="STRING" id="537013.CLOSTMETH_02790"/>
<evidence type="ECO:0000256" key="1">
    <source>
        <dbReference type="ARBA" id="ARBA00022741"/>
    </source>
</evidence>
<accession>C0EFZ7</accession>
<dbReference type="Proteomes" id="UP000003340">
    <property type="component" value="Unassembled WGS sequence"/>
</dbReference>
<gene>
    <name evidence="4" type="ORF">CLOSTMETH_02790</name>
</gene>
<dbReference type="Gene3D" id="3.40.50.300">
    <property type="entry name" value="P-loop containing nucleotide triphosphate hydrolases"/>
    <property type="match status" value="1"/>
</dbReference>
<dbReference type="InterPro" id="IPR003593">
    <property type="entry name" value="AAA+_ATPase"/>
</dbReference>
<keyword evidence="5" id="KW-1185">Reference proteome</keyword>
<reference evidence="4 5" key="2">
    <citation type="submission" date="2009-02" db="EMBL/GenBank/DDBJ databases">
        <title>Draft genome sequence of Clostridium methylpentosum (DSM 5476).</title>
        <authorList>
            <person name="Sudarsanam P."/>
            <person name="Ley R."/>
            <person name="Guruge J."/>
            <person name="Turnbaugh P.J."/>
            <person name="Mahowald M."/>
            <person name="Liep D."/>
            <person name="Gordon J."/>
        </authorList>
    </citation>
    <scope>NUCLEOTIDE SEQUENCE [LARGE SCALE GENOMIC DNA]</scope>
    <source>
        <strain evidence="4 5">DSM 5476</strain>
    </source>
</reference>
<keyword evidence="1" id="KW-0547">Nucleotide-binding</keyword>
<comment type="caution">
    <text evidence="4">The sequence shown here is derived from an EMBL/GenBank/DDBJ whole genome shotgun (WGS) entry which is preliminary data.</text>
</comment>
<dbReference type="AlphaFoldDB" id="C0EFZ7"/>
<name>C0EFZ7_9FIRM</name>
<dbReference type="InterPro" id="IPR027417">
    <property type="entry name" value="P-loop_NTPase"/>
</dbReference>